<dbReference type="EMBL" id="CAFBQK010000009">
    <property type="protein sequence ID" value="CAB5046412.1"/>
    <property type="molecule type" value="Genomic_DNA"/>
</dbReference>
<evidence type="ECO:0000259" key="1">
    <source>
        <dbReference type="Pfam" id="PF00144"/>
    </source>
</evidence>
<evidence type="ECO:0000313" key="2">
    <source>
        <dbReference type="EMBL" id="CAB4651178.1"/>
    </source>
</evidence>
<reference evidence="8" key="1">
    <citation type="submission" date="2020-05" db="EMBL/GenBank/DDBJ databases">
        <authorList>
            <person name="Chiriac C."/>
            <person name="Salcher M."/>
            <person name="Ghai R."/>
            <person name="Kavagutti S V."/>
        </authorList>
    </citation>
    <scope>NUCLEOTIDE SEQUENCE</scope>
</reference>
<dbReference type="EMBL" id="CAFBOJ010000010">
    <property type="protein sequence ID" value="CAB4971851.1"/>
    <property type="molecule type" value="Genomic_DNA"/>
</dbReference>
<dbReference type="EMBL" id="CAEZZR010000012">
    <property type="protein sequence ID" value="CAB4765840.1"/>
    <property type="molecule type" value="Genomic_DNA"/>
</dbReference>
<evidence type="ECO:0000313" key="6">
    <source>
        <dbReference type="EMBL" id="CAB4915441.1"/>
    </source>
</evidence>
<evidence type="ECO:0000313" key="8">
    <source>
        <dbReference type="EMBL" id="CAB5046412.1"/>
    </source>
</evidence>
<dbReference type="Pfam" id="PF00144">
    <property type="entry name" value="Beta-lactamase"/>
    <property type="match status" value="1"/>
</dbReference>
<protein>
    <submittedName>
        <fullName evidence="8">Unannotated protein</fullName>
    </submittedName>
</protein>
<evidence type="ECO:0000313" key="3">
    <source>
        <dbReference type="EMBL" id="CAB4693319.1"/>
    </source>
</evidence>
<evidence type="ECO:0000313" key="4">
    <source>
        <dbReference type="EMBL" id="CAB4765840.1"/>
    </source>
</evidence>
<name>A0A6J7T027_9ZZZZ</name>
<dbReference type="InterPro" id="IPR050789">
    <property type="entry name" value="Diverse_Enzym_Activities"/>
</dbReference>
<sequence length="375" mass="41637">MSFPKNPPRELSQEEWDLWQEGPLNRWALQHVADFIPTDEILPSPTPHVWPEAITEIDGIQELLLDLYTDGLLVVKHGQIVYEKYLNDMKPDTRHLLQSVSKSILGVLIGQLTSEGLIDPSQTIGHYLPEMRNSGYADASVQNALDMCVGVKFSEEYHDADSEIQVIDRVSGWRSLNPGDPDGVRGFLPMITKNREHGTYFQYCSANTDVLAWVAEAVTGKSYVDLLSERIWKPLGAHYSANMTMDDFGSPLANGGISTTLRDLALVGQMILNGGEVDGHRIATPEWLVDTQAGAPSGSPSVEAVRIDRPGESYRNQVWVTNGEHKEIYGVGIYGQYLWVDPQTQTVIVKFSSLPIAKSPEYSLAHIALFRSLSS</sequence>
<dbReference type="EMBL" id="CAFBRB010000011">
    <property type="protein sequence ID" value="CAB5071759.1"/>
    <property type="molecule type" value="Genomic_DNA"/>
</dbReference>
<dbReference type="AlphaFoldDB" id="A0A6J7T027"/>
<gene>
    <name evidence="2" type="ORF">UFOPK2254_00161</name>
    <name evidence="3" type="ORF">UFOPK2646_00032</name>
    <name evidence="4" type="ORF">UFOPK2907_00227</name>
    <name evidence="5" type="ORF">UFOPK3197_00256</name>
    <name evidence="6" type="ORF">UFOPK3707_00059</name>
    <name evidence="7" type="ORF">UFOPK3937_00180</name>
    <name evidence="8" type="ORF">UFOPK4265_00145</name>
    <name evidence="9" type="ORF">UFOPK4401_00214</name>
</gene>
<feature type="domain" description="Beta-lactamase-related" evidence="1">
    <location>
        <begin position="72"/>
        <end position="354"/>
    </location>
</feature>
<evidence type="ECO:0000313" key="5">
    <source>
        <dbReference type="EMBL" id="CAB4821940.1"/>
    </source>
</evidence>
<dbReference type="InterPro" id="IPR001466">
    <property type="entry name" value="Beta-lactam-related"/>
</dbReference>
<organism evidence="8">
    <name type="scientific">freshwater metagenome</name>
    <dbReference type="NCBI Taxonomy" id="449393"/>
    <lineage>
        <taxon>unclassified sequences</taxon>
        <taxon>metagenomes</taxon>
        <taxon>ecological metagenomes</taxon>
    </lineage>
</organism>
<dbReference type="PANTHER" id="PTHR43283:SF7">
    <property type="entry name" value="BETA-LACTAMASE-RELATED DOMAIN-CONTAINING PROTEIN"/>
    <property type="match status" value="1"/>
</dbReference>
<dbReference type="EMBL" id="CAFABI010000017">
    <property type="protein sequence ID" value="CAB4821940.1"/>
    <property type="molecule type" value="Genomic_DNA"/>
</dbReference>
<proteinExistence type="predicted"/>
<dbReference type="EMBL" id="CAFBMY010000003">
    <property type="protein sequence ID" value="CAB4915441.1"/>
    <property type="molecule type" value="Genomic_DNA"/>
</dbReference>
<evidence type="ECO:0000313" key="9">
    <source>
        <dbReference type="EMBL" id="CAB5071759.1"/>
    </source>
</evidence>
<dbReference type="SUPFAM" id="SSF56601">
    <property type="entry name" value="beta-lactamase/transpeptidase-like"/>
    <property type="match status" value="1"/>
</dbReference>
<accession>A0A6J7T027</accession>
<dbReference type="EMBL" id="CAEZWO010000008">
    <property type="protein sequence ID" value="CAB4651178.1"/>
    <property type="molecule type" value="Genomic_DNA"/>
</dbReference>
<dbReference type="PANTHER" id="PTHR43283">
    <property type="entry name" value="BETA-LACTAMASE-RELATED"/>
    <property type="match status" value="1"/>
</dbReference>
<evidence type="ECO:0000313" key="7">
    <source>
        <dbReference type="EMBL" id="CAB4971851.1"/>
    </source>
</evidence>
<dbReference type="EMBL" id="CAEZYB010000002">
    <property type="protein sequence ID" value="CAB4693319.1"/>
    <property type="molecule type" value="Genomic_DNA"/>
</dbReference>
<dbReference type="Gene3D" id="3.40.710.10">
    <property type="entry name" value="DD-peptidase/beta-lactamase superfamily"/>
    <property type="match status" value="1"/>
</dbReference>
<dbReference type="InterPro" id="IPR012338">
    <property type="entry name" value="Beta-lactam/transpept-like"/>
</dbReference>